<accession>D5GDK9</accession>
<organism evidence="4 5">
    <name type="scientific">Tuber melanosporum (strain Mel28)</name>
    <name type="common">Perigord black truffle</name>
    <dbReference type="NCBI Taxonomy" id="656061"/>
    <lineage>
        <taxon>Eukaryota</taxon>
        <taxon>Fungi</taxon>
        <taxon>Dikarya</taxon>
        <taxon>Ascomycota</taxon>
        <taxon>Pezizomycotina</taxon>
        <taxon>Pezizomycetes</taxon>
        <taxon>Pezizales</taxon>
        <taxon>Tuberaceae</taxon>
        <taxon>Tuber</taxon>
    </lineage>
</organism>
<dbReference type="FunCoup" id="D5GDK9">
    <property type="interactions" value="67"/>
</dbReference>
<name>D5GDK9_TUBMM</name>
<dbReference type="GO" id="GO:0005739">
    <property type="term" value="C:mitochondrion"/>
    <property type="evidence" value="ECO:0007669"/>
    <property type="project" value="TreeGrafter"/>
</dbReference>
<dbReference type="AlphaFoldDB" id="D5GDK9"/>
<dbReference type="EMBL" id="FN430147">
    <property type="protein sequence ID" value="CAZ82602.1"/>
    <property type="molecule type" value="Genomic_DNA"/>
</dbReference>
<dbReference type="InParanoid" id="D5GDK9"/>
<evidence type="ECO:0000313" key="5">
    <source>
        <dbReference type="Proteomes" id="UP000006911"/>
    </source>
</evidence>
<dbReference type="PANTHER" id="PTHR28524">
    <property type="entry name" value="SUCCINATE DEHYDROGENASE ASSEMBLY FACTOR 4, MITOCHONDRIAL"/>
    <property type="match status" value="1"/>
</dbReference>
<dbReference type="Pfam" id="PF07896">
    <property type="entry name" value="DUF1674"/>
    <property type="match status" value="1"/>
</dbReference>
<dbReference type="Proteomes" id="UP000006911">
    <property type="component" value="Unassembled WGS sequence"/>
</dbReference>
<protein>
    <recommendedName>
        <fullName evidence="2">Succinate dehydrogenase assembly factor 4, mitochondrial</fullName>
    </recommendedName>
</protein>
<feature type="compositionally biased region" description="Basic and acidic residues" evidence="3">
    <location>
        <begin position="93"/>
        <end position="105"/>
    </location>
</feature>
<dbReference type="InterPro" id="IPR012875">
    <property type="entry name" value="SDHF4"/>
</dbReference>
<reference evidence="4 5" key="1">
    <citation type="journal article" date="2010" name="Nature">
        <title>Perigord black truffle genome uncovers evolutionary origins and mechanisms of symbiosis.</title>
        <authorList>
            <person name="Martin F."/>
            <person name="Kohler A."/>
            <person name="Murat C."/>
            <person name="Balestrini R."/>
            <person name="Coutinho P.M."/>
            <person name="Jaillon O."/>
            <person name="Montanini B."/>
            <person name="Morin E."/>
            <person name="Noel B."/>
            <person name="Percudani R."/>
            <person name="Porcel B."/>
            <person name="Rubini A."/>
            <person name="Amicucci A."/>
            <person name="Amselem J."/>
            <person name="Anthouard V."/>
            <person name="Arcioni S."/>
            <person name="Artiguenave F."/>
            <person name="Aury J.M."/>
            <person name="Ballario P."/>
            <person name="Bolchi A."/>
            <person name="Brenna A."/>
            <person name="Brun A."/>
            <person name="Buee M."/>
            <person name="Cantarel B."/>
            <person name="Chevalier G."/>
            <person name="Couloux A."/>
            <person name="Da Silva C."/>
            <person name="Denoeud F."/>
            <person name="Duplessis S."/>
            <person name="Ghignone S."/>
            <person name="Hilselberger B."/>
            <person name="Iotti M."/>
            <person name="Marcais B."/>
            <person name="Mello A."/>
            <person name="Miranda M."/>
            <person name="Pacioni G."/>
            <person name="Quesneville H."/>
            <person name="Riccioni C."/>
            <person name="Ruotolo R."/>
            <person name="Splivallo R."/>
            <person name="Stocchi V."/>
            <person name="Tisserant E."/>
            <person name="Viscomi A.R."/>
            <person name="Zambonelli A."/>
            <person name="Zampieri E."/>
            <person name="Henrissat B."/>
            <person name="Lebrun M.H."/>
            <person name="Paolocci F."/>
            <person name="Bonfante P."/>
            <person name="Ottonello S."/>
            <person name="Wincker P."/>
        </authorList>
    </citation>
    <scope>NUCLEOTIDE SEQUENCE [LARGE SCALE GENOMIC DNA]</scope>
    <source>
        <strain evidence="4 5">Mel28</strain>
    </source>
</reference>
<evidence type="ECO:0000313" key="4">
    <source>
        <dbReference type="EMBL" id="CAZ82602.1"/>
    </source>
</evidence>
<dbReference type="GO" id="GO:0034553">
    <property type="term" value="P:mitochondrial respiratory chain complex II assembly"/>
    <property type="evidence" value="ECO:0007669"/>
    <property type="project" value="TreeGrafter"/>
</dbReference>
<proteinExistence type="inferred from homology"/>
<dbReference type="eggNOG" id="ENOG502S6UN">
    <property type="taxonomic scope" value="Eukaryota"/>
</dbReference>
<dbReference type="OMA" id="GGDWSYN"/>
<evidence type="ECO:0000256" key="3">
    <source>
        <dbReference type="SAM" id="MobiDB-lite"/>
    </source>
</evidence>
<evidence type="ECO:0000256" key="2">
    <source>
        <dbReference type="ARBA" id="ARBA00022170"/>
    </source>
</evidence>
<comment type="similarity">
    <text evidence="1">Belongs to the SDHAF4 family.</text>
</comment>
<dbReference type="HOGENOM" id="CLU_101052_0_1_1"/>
<gene>
    <name evidence="4" type="ORF">GSTUM_00001064001</name>
</gene>
<dbReference type="PANTHER" id="PTHR28524:SF3">
    <property type="entry name" value="SUCCINATE DEHYDROGENASE ASSEMBLY FACTOR 4, MITOCHONDRIAL"/>
    <property type="match status" value="1"/>
</dbReference>
<sequence length="118" mass="13110">MLSRTHLLRRRLLLAIPTSRPYSTLKSTPSPPRLPPEAQKEFEALQKAARDSFKTSTSPAAPAEAHVKVEDMLHPDVRCGAKPEFEGDVNPKTGERGGPKNDPLRYGDWAFNGRVSDF</sequence>
<feature type="region of interest" description="Disordered" evidence="3">
    <location>
        <begin position="78"/>
        <end position="118"/>
    </location>
</feature>
<keyword evidence="5" id="KW-1185">Reference proteome</keyword>
<evidence type="ECO:0000256" key="1">
    <source>
        <dbReference type="ARBA" id="ARBA00005701"/>
    </source>
</evidence>
<dbReference type="KEGG" id="tml:GSTUM_00001064001"/>